<accession>A0A3B3BQY1</accession>
<dbReference type="Proteomes" id="UP000261560">
    <property type="component" value="Unplaced"/>
</dbReference>
<proteinExistence type="predicted"/>
<organism evidence="1 2">
    <name type="scientific">Oryzias melastigma</name>
    <name type="common">Marine medaka</name>
    <dbReference type="NCBI Taxonomy" id="30732"/>
    <lineage>
        <taxon>Eukaryota</taxon>
        <taxon>Metazoa</taxon>
        <taxon>Chordata</taxon>
        <taxon>Craniata</taxon>
        <taxon>Vertebrata</taxon>
        <taxon>Euteleostomi</taxon>
        <taxon>Actinopterygii</taxon>
        <taxon>Neopterygii</taxon>
        <taxon>Teleostei</taxon>
        <taxon>Neoteleostei</taxon>
        <taxon>Acanthomorphata</taxon>
        <taxon>Ovalentaria</taxon>
        <taxon>Atherinomorphae</taxon>
        <taxon>Beloniformes</taxon>
        <taxon>Adrianichthyidae</taxon>
        <taxon>Oryziinae</taxon>
        <taxon>Oryzias</taxon>
    </lineage>
</organism>
<dbReference type="Ensembl" id="ENSOMET00000004187.1">
    <property type="protein sequence ID" value="ENSOMEP00000007398.1"/>
    <property type="gene ID" value="ENSOMEG00000000920.1"/>
</dbReference>
<dbReference type="PaxDb" id="30732-ENSOMEP00000007398"/>
<reference evidence="1" key="1">
    <citation type="submission" date="2025-08" db="UniProtKB">
        <authorList>
            <consortium name="Ensembl"/>
        </authorList>
    </citation>
    <scope>IDENTIFICATION</scope>
</reference>
<dbReference type="GeneTree" id="ENSGT01150000287221"/>
<evidence type="ECO:0000313" key="1">
    <source>
        <dbReference type="Ensembl" id="ENSOMEP00000007398.1"/>
    </source>
</evidence>
<dbReference type="OMA" id="RNWLWAA"/>
<dbReference type="AlphaFoldDB" id="A0A3B3BQY1"/>
<sequence length="53" mass="6057">MKPQSWLRRNWLLAAGGAFVTIHLSTWVLQKAMKSSVRSEVSIKQNTVKEKTD</sequence>
<protein>
    <submittedName>
        <fullName evidence="1">Uncharacterized protein</fullName>
    </submittedName>
</protein>
<reference evidence="1" key="2">
    <citation type="submission" date="2025-09" db="UniProtKB">
        <authorList>
            <consortium name="Ensembl"/>
        </authorList>
    </citation>
    <scope>IDENTIFICATION</scope>
</reference>
<name>A0A3B3BQY1_ORYME</name>
<evidence type="ECO:0000313" key="2">
    <source>
        <dbReference type="Proteomes" id="UP000261560"/>
    </source>
</evidence>
<keyword evidence="2" id="KW-1185">Reference proteome</keyword>